<dbReference type="EMBL" id="APPE01000031">
    <property type="protein sequence ID" value="ENV00391.1"/>
    <property type="molecule type" value="Genomic_DNA"/>
</dbReference>
<reference evidence="1 2" key="1">
    <citation type="submission" date="2013-02" db="EMBL/GenBank/DDBJ databases">
        <title>The Genome Sequence of Acinetobacter sp. NIPH 899.</title>
        <authorList>
            <consortium name="The Broad Institute Genome Sequencing Platform"/>
            <consortium name="The Broad Institute Genome Sequencing Center for Infectious Disease"/>
            <person name="Cerqueira G."/>
            <person name="Feldgarden M."/>
            <person name="Courvalin P."/>
            <person name="Perichon B."/>
            <person name="Grillot-Courvalin C."/>
            <person name="Clermont D."/>
            <person name="Rocha E."/>
            <person name="Yoon E.-J."/>
            <person name="Nemec A."/>
            <person name="Walker B."/>
            <person name="Young S.K."/>
            <person name="Zeng Q."/>
            <person name="Gargeya S."/>
            <person name="Fitzgerald M."/>
            <person name="Haas B."/>
            <person name="Abouelleil A."/>
            <person name="Alvarado L."/>
            <person name="Arachchi H.M."/>
            <person name="Berlin A.M."/>
            <person name="Chapman S.B."/>
            <person name="Dewar J."/>
            <person name="Goldberg J."/>
            <person name="Griggs A."/>
            <person name="Gujja S."/>
            <person name="Hansen M."/>
            <person name="Howarth C."/>
            <person name="Imamovic A."/>
            <person name="Larimer J."/>
            <person name="McCowan C."/>
            <person name="Murphy C."/>
            <person name="Neiman D."/>
            <person name="Pearson M."/>
            <person name="Priest M."/>
            <person name="Roberts A."/>
            <person name="Saif S."/>
            <person name="Shea T."/>
            <person name="Sisk P."/>
            <person name="Sykes S."/>
            <person name="Wortman J."/>
            <person name="Nusbaum C."/>
            <person name="Birren B."/>
        </authorList>
    </citation>
    <scope>NUCLEOTIDE SEQUENCE [LARGE SCALE GENOMIC DNA]</scope>
    <source>
        <strain evidence="1 2">NIPH 899</strain>
    </source>
</reference>
<organism evidence="1 2">
    <name type="scientific">Acinetobacter variabilis</name>
    <dbReference type="NCBI Taxonomy" id="70346"/>
    <lineage>
        <taxon>Bacteria</taxon>
        <taxon>Pseudomonadati</taxon>
        <taxon>Pseudomonadota</taxon>
        <taxon>Gammaproteobacteria</taxon>
        <taxon>Moraxellales</taxon>
        <taxon>Moraxellaceae</taxon>
        <taxon>Acinetobacter</taxon>
    </lineage>
</organism>
<dbReference type="HOGENOM" id="CLU_2366506_0_0_6"/>
<comment type="caution">
    <text evidence="1">The sequence shown here is derived from an EMBL/GenBank/DDBJ whole genome shotgun (WGS) entry which is preliminary data.</text>
</comment>
<keyword evidence="2" id="KW-1185">Reference proteome</keyword>
<accession>N8VLI0</accession>
<evidence type="ECO:0000313" key="2">
    <source>
        <dbReference type="Proteomes" id="UP000013070"/>
    </source>
</evidence>
<proteinExistence type="predicted"/>
<dbReference type="PATRIC" id="fig|1217710.3.peg.589"/>
<dbReference type="RefSeq" id="WP_004780885.1">
    <property type="nucleotide sequence ID" value="NZ_KB849398.1"/>
</dbReference>
<dbReference type="eggNOG" id="ENOG5032CPC">
    <property type="taxonomic scope" value="Bacteria"/>
</dbReference>
<name>N8VLI0_9GAMM</name>
<sequence length="95" mass="10584">MSESLSNGAELSFTDEGTFLIMDGIQYPELSDCDNITENDYVLTDDGDICDMSGVNSLLVDMQYSKVKAWAHVDRVFKGIVNEHSQSQTNDQLRA</sequence>
<protein>
    <submittedName>
        <fullName evidence="1">Uncharacterized protein</fullName>
    </submittedName>
</protein>
<evidence type="ECO:0000313" key="1">
    <source>
        <dbReference type="EMBL" id="ENV00391.1"/>
    </source>
</evidence>
<dbReference type="Proteomes" id="UP000013070">
    <property type="component" value="Unassembled WGS sequence"/>
</dbReference>
<dbReference type="AlphaFoldDB" id="N8VLI0"/>
<gene>
    <name evidence="1" type="ORF">F969_00622</name>
</gene>